<feature type="compositionally biased region" description="Basic residues" evidence="1">
    <location>
        <begin position="50"/>
        <end position="60"/>
    </location>
</feature>
<evidence type="ECO:0000256" key="1">
    <source>
        <dbReference type="SAM" id="MobiDB-lite"/>
    </source>
</evidence>
<protein>
    <submittedName>
        <fullName evidence="2">Uncharacterized protein</fullName>
    </submittedName>
</protein>
<keyword evidence="3" id="KW-1185">Reference proteome</keyword>
<sequence length="150" mass="16933">MATQAAISLTLALTESPAICSPPLFLCAISCFLQMGSLSVQGQGSTSHHTSNHKAGYNRKASHERERERERCRYMMTYAKNCKSCRNLEQIREGLDWTKMKRCRGCTELDVRELKGLVDKECERTEWVGGEAEKMVGGEAEKMVEGRRAR</sequence>
<proteinExistence type="predicted"/>
<feature type="region of interest" description="Disordered" evidence="1">
    <location>
        <begin position="42"/>
        <end position="64"/>
    </location>
</feature>
<comment type="caution">
    <text evidence="2">The sequence shown here is derived from an EMBL/GenBank/DDBJ whole genome shotgun (WGS) entry which is preliminary data.</text>
</comment>
<dbReference type="AlphaFoldDB" id="A0A9D4Z2K8"/>
<name>A0A9D4Z2K8_ADICA</name>
<dbReference type="EMBL" id="JABFUD020000025">
    <property type="protein sequence ID" value="KAI5059678.1"/>
    <property type="molecule type" value="Genomic_DNA"/>
</dbReference>
<gene>
    <name evidence="2" type="ORF">GOP47_0025997</name>
</gene>
<accession>A0A9D4Z2K8</accession>
<evidence type="ECO:0000313" key="2">
    <source>
        <dbReference type="EMBL" id="KAI5059678.1"/>
    </source>
</evidence>
<evidence type="ECO:0000313" key="3">
    <source>
        <dbReference type="Proteomes" id="UP000886520"/>
    </source>
</evidence>
<dbReference type="Proteomes" id="UP000886520">
    <property type="component" value="Chromosome 25"/>
</dbReference>
<reference evidence="2" key="1">
    <citation type="submission" date="2021-01" db="EMBL/GenBank/DDBJ databases">
        <title>Adiantum capillus-veneris genome.</title>
        <authorList>
            <person name="Fang Y."/>
            <person name="Liao Q."/>
        </authorList>
    </citation>
    <scope>NUCLEOTIDE SEQUENCE</scope>
    <source>
        <strain evidence="2">H3</strain>
        <tissue evidence="2">Leaf</tissue>
    </source>
</reference>
<organism evidence="2 3">
    <name type="scientific">Adiantum capillus-veneris</name>
    <name type="common">Maidenhair fern</name>
    <dbReference type="NCBI Taxonomy" id="13818"/>
    <lineage>
        <taxon>Eukaryota</taxon>
        <taxon>Viridiplantae</taxon>
        <taxon>Streptophyta</taxon>
        <taxon>Embryophyta</taxon>
        <taxon>Tracheophyta</taxon>
        <taxon>Polypodiopsida</taxon>
        <taxon>Polypodiidae</taxon>
        <taxon>Polypodiales</taxon>
        <taxon>Pteridineae</taxon>
        <taxon>Pteridaceae</taxon>
        <taxon>Vittarioideae</taxon>
        <taxon>Adiantum</taxon>
    </lineage>
</organism>